<dbReference type="GeneID" id="93458121"/>
<dbReference type="GO" id="GO:0003700">
    <property type="term" value="F:DNA-binding transcription factor activity"/>
    <property type="evidence" value="ECO:0007669"/>
    <property type="project" value="TreeGrafter"/>
</dbReference>
<evidence type="ECO:0000313" key="7">
    <source>
        <dbReference type="Proteomes" id="UP000000757"/>
    </source>
</evidence>
<evidence type="ECO:0000256" key="2">
    <source>
        <dbReference type="ARBA" id="ARBA00023125"/>
    </source>
</evidence>
<evidence type="ECO:0000256" key="3">
    <source>
        <dbReference type="ARBA" id="ARBA00023163"/>
    </source>
</evidence>
<dbReference type="STRING" id="246196.MSMEG_3354"/>
<dbReference type="eggNOG" id="COG1309">
    <property type="taxonomic scope" value="Bacteria"/>
</dbReference>
<proteinExistence type="predicted"/>
<accession>A0QXM3</accession>
<evidence type="ECO:0000256" key="1">
    <source>
        <dbReference type="ARBA" id="ARBA00023015"/>
    </source>
</evidence>
<evidence type="ECO:0000313" key="6">
    <source>
        <dbReference type="EMBL" id="ABK72919.1"/>
    </source>
</evidence>
<dbReference type="Proteomes" id="UP000000757">
    <property type="component" value="Chromosome"/>
</dbReference>
<keyword evidence="2 4" id="KW-0238">DNA-binding</keyword>
<gene>
    <name evidence="6" type="ordered locus">MSMEG_3354</name>
</gene>
<feature type="domain" description="HTH tetR-type" evidence="5">
    <location>
        <begin position="19"/>
        <end position="78"/>
    </location>
</feature>
<feature type="DNA-binding region" description="H-T-H motif" evidence="4">
    <location>
        <begin position="41"/>
        <end position="60"/>
    </location>
</feature>
<keyword evidence="7" id="KW-1185">Reference proteome</keyword>
<dbReference type="OrthoDB" id="9795011at2"/>
<dbReference type="PANTHER" id="PTHR30055">
    <property type="entry name" value="HTH-TYPE TRANSCRIPTIONAL REGULATOR RUTR"/>
    <property type="match status" value="1"/>
</dbReference>
<keyword evidence="1" id="KW-0805">Transcription regulation</keyword>
<sequence length="202" mass="22326">MPRHEPASRHGRPLRRDAAENRERVLAAAVALFAREGRDVSMATIADEAGVGVGTLYRRYPTREMLLQALTERSFELVLGAIERVQRECGPAICKLEMFYDATIAHRQELVLPLHGGPQNLSDAAKFTRNRIRDIAEEILEDGRSDRTIRADVTAADVIGFGALLAHTLSSDPQWVAVLHRQKQIYLAGLAPSAPALEELPT</sequence>
<dbReference type="InterPro" id="IPR009057">
    <property type="entry name" value="Homeodomain-like_sf"/>
</dbReference>
<dbReference type="KEGG" id="msb:LJ00_16680"/>
<dbReference type="Gene3D" id="1.10.357.10">
    <property type="entry name" value="Tetracycline Repressor, domain 2"/>
    <property type="match status" value="1"/>
</dbReference>
<evidence type="ECO:0000259" key="5">
    <source>
        <dbReference type="PROSITE" id="PS50977"/>
    </source>
</evidence>
<organism evidence="6 7">
    <name type="scientific">Mycolicibacterium smegmatis (strain ATCC 700084 / mc(2)155)</name>
    <name type="common">Mycobacterium smegmatis</name>
    <dbReference type="NCBI Taxonomy" id="246196"/>
    <lineage>
        <taxon>Bacteria</taxon>
        <taxon>Bacillati</taxon>
        <taxon>Actinomycetota</taxon>
        <taxon>Actinomycetes</taxon>
        <taxon>Mycobacteriales</taxon>
        <taxon>Mycobacteriaceae</taxon>
        <taxon>Mycolicibacterium</taxon>
    </lineage>
</organism>
<dbReference type="PANTHER" id="PTHR30055:SF234">
    <property type="entry name" value="HTH-TYPE TRANSCRIPTIONAL REGULATOR BETI"/>
    <property type="match status" value="1"/>
</dbReference>
<dbReference type="PROSITE" id="PS50977">
    <property type="entry name" value="HTH_TETR_2"/>
    <property type="match status" value="1"/>
</dbReference>
<dbReference type="AlphaFoldDB" id="A0QXM3"/>
<reference evidence="6 7" key="1">
    <citation type="submission" date="2006-10" db="EMBL/GenBank/DDBJ databases">
        <authorList>
            <person name="Fleischmann R.D."/>
            <person name="Dodson R.J."/>
            <person name="Haft D.H."/>
            <person name="Merkel J.S."/>
            <person name="Nelson W.C."/>
            <person name="Fraser C.M."/>
        </authorList>
    </citation>
    <scope>NUCLEOTIDE SEQUENCE [LARGE SCALE GENOMIC DNA]</scope>
    <source>
        <strain evidence="7">ATCC 700084 / mc(2)155</strain>
    </source>
</reference>
<dbReference type="GO" id="GO:0000976">
    <property type="term" value="F:transcription cis-regulatory region binding"/>
    <property type="evidence" value="ECO:0007669"/>
    <property type="project" value="TreeGrafter"/>
</dbReference>
<dbReference type="EMBL" id="CP000480">
    <property type="protein sequence ID" value="ABK72919.1"/>
    <property type="molecule type" value="Genomic_DNA"/>
</dbReference>
<dbReference type="PATRIC" id="fig|246196.19.peg.3308"/>
<dbReference type="PRINTS" id="PR00455">
    <property type="entry name" value="HTHTETR"/>
</dbReference>
<name>A0QXM3_MYCS2</name>
<dbReference type="InterPro" id="IPR050109">
    <property type="entry name" value="HTH-type_TetR-like_transc_reg"/>
</dbReference>
<dbReference type="SUPFAM" id="SSF46689">
    <property type="entry name" value="Homeodomain-like"/>
    <property type="match status" value="1"/>
</dbReference>
<dbReference type="PaxDb" id="246196-MSMEI_3274"/>
<protein>
    <submittedName>
        <fullName evidence="6">TetR family protein transcriptional regulatory protein</fullName>
    </submittedName>
</protein>
<dbReference type="RefSeq" id="WP_011729002.1">
    <property type="nucleotide sequence ID" value="NC_008596.1"/>
</dbReference>
<dbReference type="KEGG" id="msm:MSMEG_3354"/>
<dbReference type="InterPro" id="IPR001647">
    <property type="entry name" value="HTH_TetR"/>
</dbReference>
<keyword evidence="3" id="KW-0804">Transcription</keyword>
<evidence type="ECO:0000256" key="4">
    <source>
        <dbReference type="PROSITE-ProRule" id="PRU00335"/>
    </source>
</evidence>
<dbReference type="Pfam" id="PF00440">
    <property type="entry name" value="TetR_N"/>
    <property type="match status" value="1"/>
</dbReference>